<protein>
    <recommendedName>
        <fullName evidence="4">Cobyric acid synthase</fullName>
    </recommendedName>
</protein>
<keyword evidence="2 4" id="KW-0169">Cobalamin biosynthesis</keyword>
<evidence type="ECO:0000256" key="4">
    <source>
        <dbReference type="HAMAP-Rule" id="MF_00028"/>
    </source>
</evidence>
<dbReference type="GO" id="GO:0003824">
    <property type="term" value="F:catalytic activity"/>
    <property type="evidence" value="ECO:0007669"/>
    <property type="project" value="InterPro"/>
</dbReference>
<dbReference type="OrthoDB" id="9808302at2"/>
<gene>
    <name evidence="4" type="primary">cobQ</name>
    <name evidence="8" type="ORF">FOY51_07495</name>
</gene>
<evidence type="ECO:0000256" key="5">
    <source>
        <dbReference type="SAM" id="MobiDB-lite"/>
    </source>
</evidence>
<evidence type="ECO:0000256" key="2">
    <source>
        <dbReference type="ARBA" id="ARBA00022573"/>
    </source>
</evidence>
<feature type="domain" description="CobQ/CobB/MinD/ParA nucleotide binding" evidence="6">
    <location>
        <begin position="29"/>
        <end position="253"/>
    </location>
</feature>
<evidence type="ECO:0000259" key="7">
    <source>
        <dbReference type="Pfam" id="PF07685"/>
    </source>
</evidence>
<dbReference type="EMBL" id="VLNY01000003">
    <property type="protein sequence ID" value="KAA0023265.1"/>
    <property type="molecule type" value="Genomic_DNA"/>
</dbReference>
<dbReference type="InterPro" id="IPR033949">
    <property type="entry name" value="CobQ_GATase1"/>
</dbReference>
<dbReference type="InterPro" id="IPR011698">
    <property type="entry name" value="GATase_3"/>
</dbReference>
<evidence type="ECO:0000256" key="3">
    <source>
        <dbReference type="ARBA" id="ARBA00022962"/>
    </source>
</evidence>
<feature type="region of interest" description="Disordered" evidence="5">
    <location>
        <begin position="1"/>
        <end position="20"/>
    </location>
</feature>
<comment type="pathway">
    <text evidence="1 4">Cofactor biosynthesis; adenosylcobalamin biosynthesis.</text>
</comment>
<keyword evidence="3 4" id="KW-0315">Glutamine amidotransferase</keyword>
<feature type="active site" description="Nucleophile" evidence="4">
    <location>
        <position position="361"/>
    </location>
</feature>
<dbReference type="Proteomes" id="UP000322244">
    <property type="component" value="Unassembled WGS sequence"/>
</dbReference>
<dbReference type="CDD" id="cd05389">
    <property type="entry name" value="CobQ_N"/>
    <property type="match status" value="1"/>
</dbReference>
<dbReference type="GO" id="GO:0009236">
    <property type="term" value="P:cobalamin biosynthetic process"/>
    <property type="evidence" value="ECO:0007669"/>
    <property type="project" value="UniProtKB-UniRule"/>
</dbReference>
<dbReference type="InterPro" id="IPR002586">
    <property type="entry name" value="CobQ/CobB/MinD/ParA_Nub-bd_dom"/>
</dbReference>
<dbReference type="CDD" id="cd01750">
    <property type="entry name" value="GATase1_CobQ"/>
    <property type="match status" value="1"/>
</dbReference>
<comment type="caution">
    <text evidence="8">The sequence shown here is derived from an EMBL/GenBank/DDBJ whole genome shotgun (WGS) entry which is preliminary data.</text>
</comment>
<dbReference type="Pfam" id="PF07685">
    <property type="entry name" value="GATase_3"/>
    <property type="match status" value="1"/>
</dbReference>
<comment type="similarity">
    <text evidence="4">Belongs to the CobB/CobQ family. CobQ subfamily.</text>
</comment>
<dbReference type="GO" id="GO:0015420">
    <property type="term" value="F:ABC-type vitamin B12 transporter activity"/>
    <property type="evidence" value="ECO:0007669"/>
    <property type="project" value="UniProtKB-UniRule"/>
</dbReference>
<dbReference type="Pfam" id="PF01656">
    <property type="entry name" value="CbiA"/>
    <property type="match status" value="1"/>
</dbReference>
<accession>A0A5A7SFG5</accession>
<name>A0A5A7SFG5_9NOCA</name>
<comment type="function">
    <text evidence="4">Catalyzes amidations at positions B, D, E, and G on adenosylcobyrinic A,C-diamide. NH(2) groups are provided by glutamine, and one molecule of ATP is hydrogenolyzed for each amidation.</text>
</comment>
<organism evidence="8 9">
    <name type="scientific">Antrihabitans cavernicola</name>
    <dbReference type="NCBI Taxonomy" id="2495913"/>
    <lineage>
        <taxon>Bacteria</taxon>
        <taxon>Bacillati</taxon>
        <taxon>Actinomycetota</taxon>
        <taxon>Actinomycetes</taxon>
        <taxon>Mycobacteriales</taxon>
        <taxon>Nocardiaceae</taxon>
        <taxon>Antrihabitans</taxon>
    </lineage>
</organism>
<dbReference type="Gene3D" id="3.40.50.300">
    <property type="entry name" value="P-loop containing nucleotide triphosphate hydrolases"/>
    <property type="match status" value="1"/>
</dbReference>
<reference evidence="8 9" key="1">
    <citation type="submission" date="2019-07" db="EMBL/GenBank/DDBJ databases">
        <title>Rhodococcus cavernicolus sp. nov., isolated from a cave.</title>
        <authorList>
            <person name="Lee S.D."/>
        </authorList>
    </citation>
    <scope>NUCLEOTIDE SEQUENCE [LARGE SCALE GENOMIC DNA]</scope>
    <source>
        <strain evidence="8 9">C1-24</strain>
    </source>
</reference>
<dbReference type="UniPathway" id="UPA00148"/>
<dbReference type="Gene3D" id="3.40.50.880">
    <property type="match status" value="1"/>
</dbReference>
<dbReference type="InterPro" id="IPR027417">
    <property type="entry name" value="P-loop_NTPase"/>
</dbReference>
<dbReference type="SUPFAM" id="SSF52317">
    <property type="entry name" value="Class I glutamine amidotransferase-like"/>
    <property type="match status" value="1"/>
</dbReference>
<dbReference type="PROSITE" id="PS51274">
    <property type="entry name" value="GATASE_COBBQ"/>
    <property type="match status" value="1"/>
</dbReference>
<dbReference type="PANTHER" id="PTHR21343:SF1">
    <property type="entry name" value="COBYRIC ACID SYNTHASE"/>
    <property type="match status" value="1"/>
</dbReference>
<dbReference type="NCBIfam" id="TIGR00313">
    <property type="entry name" value="cobQ"/>
    <property type="match status" value="1"/>
</dbReference>
<dbReference type="InterPro" id="IPR029062">
    <property type="entry name" value="Class_I_gatase-like"/>
</dbReference>
<dbReference type="InterPro" id="IPR004459">
    <property type="entry name" value="CobQ_synth"/>
</dbReference>
<evidence type="ECO:0000256" key="1">
    <source>
        <dbReference type="ARBA" id="ARBA00004953"/>
    </source>
</evidence>
<dbReference type="SUPFAM" id="SSF52540">
    <property type="entry name" value="P-loop containing nucleoside triphosphate hydrolases"/>
    <property type="match status" value="1"/>
</dbReference>
<dbReference type="PROSITE" id="PS51273">
    <property type="entry name" value="GATASE_TYPE_1"/>
    <property type="match status" value="1"/>
</dbReference>
<feature type="active site" evidence="4">
    <location>
        <position position="452"/>
    </location>
</feature>
<dbReference type="PANTHER" id="PTHR21343">
    <property type="entry name" value="DETHIOBIOTIN SYNTHETASE"/>
    <property type="match status" value="1"/>
</dbReference>
<keyword evidence="9" id="KW-1185">Reference proteome</keyword>
<dbReference type="NCBIfam" id="NF001989">
    <property type="entry name" value="PRK00784.1"/>
    <property type="match status" value="1"/>
</dbReference>
<evidence type="ECO:0000313" key="8">
    <source>
        <dbReference type="EMBL" id="KAA0023265.1"/>
    </source>
</evidence>
<feature type="domain" description="CobB/CobQ-like glutamine amidotransferase" evidence="7">
    <location>
        <begin position="283"/>
        <end position="458"/>
    </location>
</feature>
<proteinExistence type="inferred from homology"/>
<evidence type="ECO:0000313" key="9">
    <source>
        <dbReference type="Proteomes" id="UP000322244"/>
    </source>
</evidence>
<dbReference type="InterPro" id="IPR047045">
    <property type="entry name" value="CobQ_N"/>
</dbReference>
<evidence type="ECO:0000259" key="6">
    <source>
        <dbReference type="Pfam" id="PF01656"/>
    </source>
</evidence>
<dbReference type="HAMAP" id="MF_00028">
    <property type="entry name" value="CobQ"/>
    <property type="match status" value="1"/>
</dbReference>
<sequence length="529" mass="55505">MDRSVRAHPRGDRDECRDPDPAVTRGALLVAGTTSDAGKSVLVAGLCRLLVRRGIRVAPFKAQNMSNNSVVTLDGGEIGRAQALQAAACGLEPSVRFNPILLKPGSDRSSQLMVRGKATGVVRAGDYIRHRDELREIVAAELASLRAEYDVVICEGAGSPAEINLRATDLANMGLARTADLPVIVVGDIDRGGVLAHLFGTLAVLEPEDQALIAGFVINKFRGDVGLLSPGLVQLQELTGRPTLGVIPFAEGLWIDAEDSLGTVADAPVGRPGPALGSEWLSVAAIRLPRVSNATDVEALACEPGVSVRWVTEPSRLAGADLVVVPGSKATVSDLEWLRRSGIADALERRAAACGAILGICGGYQMLGRTIVDDVESGGGEVAGLGLLDLDIEFAPDKILRQVNGTAAGLPVHGYEIHHGRVVRTGDPALLDTADGSPEGSVRGSVTGTHWHGLLESDGYRRALLADVAQQSGRTGFLVSQEVSVAAVRDEQLELLADLVEQNLDLDQVMALIDNGAPQGLATLRTIRA</sequence>
<dbReference type="AlphaFoldDB" id="A0A5A7SFG5"/>